<name>A0A091BS12_STREI</name>
<dbReference type="AlphaFoldDB" id="A0A091BS12"/>
<gene>
    <name evidence="1" type="ORF">H702_09165</name>
    <name evidence="2" type="ORF">SAMN02910290_00862</name>
</gene>
<evidence type="ECO:0000313" key="3">
    <source>
        <dbReference type="Proteomes" id="UP000029382"/>
    </source>
</evidence>
<organism evidence="1 3">
    <name type="scientific">Streptococcus equinus JB1</name>
    <dbReference type="NCBI Taxonomy" id="1294274"/>
    <lineage>
        <taxon>Bacteria</taxon>
        <taxon>Bacillati</taxon>
        <taxon>Bacillota</taxon>
        <taxon>Bacilli</taxon>
        <taxon>Lactobacillales</taxon>
        <taxon>Streptococcaceae</taxon>
        <taxon>Streptococcus</taxon>
    </lineage>
</organism>
<dbReference type="EMBL" id="FOTG01000004">
    <property type="protein sequence ID" value="SFL20412.1"/>
    <property type="molecule type" value="Genomic_DNA"/>
</dbReference>
<reference evidence="2 4" key="2">
    <citation type="submission" date="2016-10" db="EMBL/GenBank/DDBJ databases">
        <authorList>
            <person name="Varghese N."/>
            <person name="Submissions S."/>
        </authorList>
    </citation>
    <scope>NUCLEOTIDE SEQUENCE [LARGE SCALE GENOMIC DNA]</scope>
    <source>
        <strain evidence="2 4">JB1</strain>
    </source>
</reference>
<comment type="caution">
    <text evidence="1">The sequence shown here is derived from an EMBL/GenBank/DDBJ whole genome shotgun (WGS) entry which is preliminary data.</text>
</comment>
<keyword evidence="4" id="KW-1185">Reference proteome</keyword>
<dbReference type="Proteomes" id="UP000182793">
    <property type="component" value="Unassembled WGS sequence"/>
</dbReference>
<reference evidence="1 3" key="1">
    <citation type="journal article" date="2014" name="Genome Announc.">
        <title>Draft Genome Sequences of Streptococcus bovis Strains ATCC 33317 and JB1.</title>
        <authorList>
            <person name="Benahmed F.H."/>
            <person name="Gopinath G.R."/>
            <person name="Harbottle H."/>
            <person name="Cotta M.A."/>
            <person name="Luo Y."/>
            <person name="Henderson C."/>
            <person name="Teri P."/>
            <person name="Soppet D."/>
            <person name="Rasmussen M."/>
            <person name="Whitehead T.R."/>
            <person name="Davidson M."/>
        </authorList>
    </citation>
    <scope>NUCLEOTIDE SEQUENCE [LARGE SCALE GENOMIC DNA]</scope>
    <source>
        <strain evidence="1 3">JB1</strain>
    </source>
</reference>
<dbReference type="Proteomes" id="UP000029382">
    <property type="component" value="Unassembled WGS sequence"/>
</dbReference>
<dbReference type="EMBL" id="AUZH01000033">
    <property type="protein sequence ID" value="KFN86542.1"/>
    <property type="molecule type" value="Genomic_DNA"/>
</dbReference>
<evidence type="ECO:0000313" key="2">
    <source>
        <dbReference type="EMBL" id="SFL20412.1"/>
    </source>
</evidence>
<sequence length="80" mass="9720">MRELKFRWEVPDTSLSTSTGYIHGNTKVHLFNIETGESVCKKYWQRPLFYDEVEYLGNDECFCKRCLRKYKKLEEVEHEH</sequence>
<evidence type="ECO:0000313" key="4">
    <source>
        <dbReference type="Proteomes" id="UP000182793"/>
    </source>
</evidence>
<proteinExistence type="predicted"/>
<protein>
    <submittedName>
        <fullName evidence="1">Uncharacterized protein</fullName>
    </submittedName>
</protein>
<dbReference type="RefSeq" id="WP_039697377.1">
    <property type="nucleotide sequence ID" value="NZ_AUZH01000033.1"/>
</dbReference>
<accession>A0A091BS12</accession>
<evidence type="ECO:0000313" key="1">
    <source>
        <dbReference type="EMBL" id="KFN86542.1"/>
    </source>
</evidence>